<name>M5UCC2_9BACT</name>
<gene>
    <name evidence="2" type="ORF">RSSM_03070</name>
</gene>
<evidence type="ECO:0000256" key="1">
    <source>
        <dbReference type="SAM" id="Phobius"/>
    </source>
</evidence>
<organism evidence="2 3">
    <name type="scientific">Rhodopirellula sallentina SM41</name>
    <dbReference type="NCBI Taxonomy" id="1263870"/>
    <lineage>
        <taxon>Bacteria</taxon>
        <taxon>Pseudomonadati</taxon>
        <taxon>Planctomycetota</taxon>
        <taxon>Planctomycetia</taxon>
        <taxon>Pirellulales</taxon>
        <taxon>Pirellulaceae</taxon>
        <taxon>Rhodopirellula</taxon>
    </lineage>
</organism>
<evidence type="ECO:0000313" key="2">
    <source>
        <dbReference type="EMBL" id="EMI55506.1"/>
    </source>
</evidence>
<proteinExistence type="predicted"/>
<accession>M5UCC2</accession>
<keyword evidence="1" id="KW-0472">Membrane</keyword>
<reference evidence="2 3" key="1">
    <citation type="journal article" date="2013" name="Mar. Genomics">
        <title>Expression of sulfatases in Rhodopirellula baltica and the diversity of sulfatases in the genus Rhodopirellula.</title>
        <authorList>
            <person name="Wegner C.E."/>
            <person name="Richter-Heitmann T."/>
            <person name="Klindworth A."/>
            <person name="Klockow C."/>
            <person name="Richter M."/>
            <person name="Achstetter T."/>
            <person name="Glockner F.O."/>
            <person name="Harder J."/>
        </authorList>
    </citation>
    <scope>NUCLEOTIDE SEQUENCE [LARGE SCALE GENOMIC DNA]</scope>
    <source>
        <strain evidence="2 3">SM41</strain>
    </source>
</reference>
<keyword evidence="1" id="KW-1133">Transmembrane helix</keyword>
<keyword evidence="3" id="KW-1185">Reference proteome</keyword>
<dbReference type="EMBL" id="ANOH01000214">
    <property type="protein sequence ID" value="EMI55506.1"/>
    <property type="molecule type" value="Genomic_DNA"/>
</dbReference>
<feature type="transmembrane region" description="Helical" evidence="1">
    <location>
        <begin position="21"/>
        <end position="40"/>
    </location>
</feature>
<dbReference type="AlphaFoldDB" id="M5UCC2"/>
<keyword evidence="1" id="KW-0812">Transmembrane</keyword>
<evidence type="ECO:0000313" key="3">
    <source>
        <dbReference type="Proteomes" id="UP000011885"/>
    </source>
</evidence>
<protein>
    <submittedName>
        <fullName evidence="2">Uncharacterized protein</fullName>
    </submittedName>
</protein>
<sequence length="54" mass="5570">MNLLQEFRGATPSLLAAISNTNLAALIGALVIFVAIVVIFSSSPAISDCGFSPF</sequence>
<dbReference type="Proteomes" id="UP000011885">
    <property type="component" value="Unassembled WGS sequence"/>
</dbReference>
<comment type="caution">
    <text evidence="2">The sequence shown here is derived from an EMBL/GenBank/DDBJ whole genome shotgun (WGS) entry which is preliminary data.</text>
</comment>
<dbReference type="PATRIC" id="fig|1263870.3.peg.3260"/>